<keyword evidence="4" id="KW-1185">Reference proteome</keyword>
<dbReference type="Pfam" id="PF14361">
    <property type="entry name" value="RsbRD_N"/>
    <property type="match status" value="1"/>
</dbReference>
<dbReference type="InterPro" id="IPR042070">
    <property type="entry name" value="PucR_C-HTH_sf"/>
</dbReference>
<evidence type="ECO:0000259" key="1">
    <source>
        <dbReference type="Pfam" id="PF13556"/>
    </source>
</evidence>
<dbReference type="Pfam" id="PF13556">
    <property type="entry name" value="HTH_30"/>
    <property type="match status" value="1"/>
</dbReference>
<accession>A0ABS7FP38</accession>
<organism evidence="3 4">
    <name type="scientific">Actinomadura parmotrematis</name>
    <dbReference type="NCBI Taxonomy" id="2864039"/>
    <lineage>
        <taxon>Bacteria</taxon>
        <taxon>Bacillati</taxon>
        <taxon>Actinomycetota</taxon>
        <taxon>Actinomycetes</taxon>
        <taxon>Streptosporangiales</taxon>
        <taxon>Thermomonosporaceae</taxon>
        <taxon>Actinomadura</taxon>
    </lineage>
</organism>
<dbReference type="Gene3D" id="1.10.10.2840">
    <property type="entry name" value="PucR C-terminal helix-turn-helix domain"/>
    <property type="match status" value="1"/>
</dbReference>
<evidence type="ECO:0000259" key="2">
    <source>
        <dbReference type="Pfam" id="PF14361"/>
    </source>
</evidence>
<feature type="domain" description="PucR C-terminal helix-turn-helix" evidence="1">
    <location>
        <begin position="355"/>
        <end position="413"/>
    </location>
</feature>
<evidence type="ECO:0000313" key="3">
    <source>
        <dbReference type="EMBL" id="MBW8482121.1"/>
    </source>
</evidence>
<gene>
    <name evidence="3" type="ORF">K1Y72_07070</name>
</gene>
<name>A0ABS7FP38_9ACTN</name>
<dbReference type="PANTHER" id="PTHR33744:SF1">
    <property type="entry name" value="DNA-BINDING TRANSCRIPTIONAL ACTIVATOR ADER"/>
    <property type="match status" value="1"/>
</dbReference>
<comment type="caution">
    <text evidence="3">The sequence shown here is derived from an EMBL/GenBank/DDBJ whole genome shotgun (WGS) entry which is preliminary data.</text>
</comment>
<dbReference type="InterPro" id="IPR025736">
    <property type="entry name" value="PucR_C-HTH_dom"/>
</dbReference>
<protein>
    <submittedName>
        <fullName evidence="3">Helix-turn-helix domain-containing protein</fullName>
    </submittedName>
</protein>
<dbReference type="InterPro" id="IPR025751">
    <property type="entry name" value="RsbRD_N_dom"/>
</dbReference>
<dbReference type="EMBL" id="JAIBOA010000003">
    <property type="protein sequence ID" value="MBW8482121.1"/>
    <property type="molecule type" value="Genomic_DNA"/>
</dbReference>
<dbReference type="InterPro" id="IPR051448">
    <property type="entry name" value="CdaR-like_regulators"/>
</dbReference>
<proteinExistence type="predicted"/>
<dbReference type="Proteomes" id="UP000774570">
    <property type="component" value="Unassembled WGS sequence"/>
</dbReference>
<reference evidence="3 4" key="1">
    <citation type="submission" date="2021-07" db="EMBL/GenBank/DDBJ databases">
        <title>Actinomadura sp. PM05-2 isolated from lichen.</title>
        <authorList>
            <person name="Somphong A."/>
            <person name="Phongsopitanun W."/>
            <person name="Tanasupawat S."/>
            <person name="Peongsungnone V."/>
        </authorList>
    </citation>
    <scope>NUCLEOTIDE SEQUENCE [LARGE SCALE GENOMIC DNA]</scope>
    <source>
        <strain evidence="3 4">PM05-2</strain>
    </source>
</reference>
<evidence type="ECO:0000313" key="4">
    <source>
        <dbReference type="Proteomes" id="UP000774570"/>
    </source>
</evidence>
<sequence length="424" mass="45150">MRESPLPTAPLPETPSPAAPLSVAPLDLRPFDAIPAWVGARLRLALDGAADDLIHELLGHGHGPPLDPPARDEDGLRAVVRAGLRHFCDLLEDPATGWDGVAARYRDVGRAMARNGRDPAEAHRALRRAALAAWRGIGSFTAVLDLDQDVLGQLMEAQFGYLDALSSLVTAGYQAEYQEAAETVRRHRTRLLALLLAEPAAAPHETGALAARARWPLPRTVAAAAVRPRHGGASRLAVPDDLLVDFGGPEPHMLLPGDGSGRGGDGAAALEALAPDWIVAVGPAVPTARARESLRWARDTLTLAVRGVVPSAGLVRSAEHLAPLVVFRAGELIDDAAGARLAPLSRLAPAQRDRLTRTLLALLESNFNAAQASKRLSVHPQTVRYRLRQLEGLFGDGLRDPRRCLELELILHARLAARAAGGPL</sequence>
<feature type="domain" description="RsbT co-antagonist protein RsbRD N-terminal" evidence="2">
    <location>
        <begin position="66"/>
        <end position="188"/>
    </location>
</feature>
<dbReference type="PANTHER" id="PTHR33744">
    <property type="entry name" value="CARBOHYDRATE DIACID REGULATOR"/>
    <property type="match status" value="1"/>
</dbReference>